<dbReference type="GO" id="GO:0006897">
    <property type="term" value="P:endocytosis"/>
    <property type="evidence" value="ECO:0007669"/>
    <property type="project" value="InterPro"/>
</dbReference>
<dbReference type="EMBL" id="CAJVCH010532376">
    <property type="protein sequence ID" value="CAG7824330.1"/>
    <property type="molecule type" value="Genomic_DNA"/>
</dbReference>
<evidence type="ECO:0000259" key="2">
    <source>
        <dbReference type="PROSITE" id="PS50942"/>
    </source>
</evidence>
<feature type="coiled-coil region" evidence="1">
    <location>
        <begin position="764"/>
        <end position="805"/>
    </location>
</feature>
<dbReference type="FunFam" id="1.25.40.90:FF:000012">
    <property type="entry name" value="Huntingtin interacting protein 1-related"/>
    <property type="match status" value="1"/>
</dbReference>
<dbReference type="PANTHER" id="PTHR10407:SF15">
    <property type="entry name" value="HUNTINGTIN INTERACTING PROTEIN 1"/>
    <property type="match status" value="1"/>
</dbReference>
<dbReference type="PANTHER" id="PTHR10407">
    <property type="entry name" value="HUNTINGTIN INTERACTING PROTEIN 1"/>
    <property type="match status" value="1"/>
</dbReference>
<dbReference type="FunFam" id="1.20.1410.10:FF:000006">
    <property type="entry name" value="Huntingtin interacting protein"/>
    <property type="match status" value="1"/>
</dbReference>
<evidence type="ECO:0008006" key="6">
    <source>
        <dbReference type="Google" id="ProtNLM"/>
    </source>
</evidence>
<evidence type="ECO:0000313" key="5">
    <source>
        <dbReference type="Proteomes" id="UP000708208"/>
    </source>
</evidence>
<organism evidence="4 5">
    <name type="scientific">Allacma fusca</name>
    <dbReference type="NCBI Taxonomy" id="39272"/>
    <lineage>
        <taxon>Eukaryota</taxon>
        <taxon>Metazoa</taxon>
        <taxon>Ecdysozoa</taxon>
        <taxon>Arthropoda</taxon>
        <taxon>Hexapoda</taxon>
        <taxon>Collembola</taxon>
        <taxon>Symphypleona</taxon>
        <taxon>Sminthuridae</taxon>
        <taxon>Allacma</taxon>
    </lineage>
</organism>
<dbReference type="GO" id="GO:0035615">
    <property type="term" value="F:clathrin adaptor activity"/>
    <property type="evidence" value="ECO:0007669"/>
    <property type="project" value="TreeGrafter"/>
</dbReference>
<comment type="caution">
    <text evidence="4">The sequence shown here is derived from an EMBL/GenBank/DDBJ whole genome shotgun (WGS) entry which is preliminary data.</text>
</comment>
<evidence type="ECO:0000259" key="3">
    <source>
        <dbReference type="PROSITE" id="PS50945"/>
    </source>
</evidence>
<keyword evidence="5" id="KW-1185">Reference proteome</keyword>
<protein>
    <recommendedName>
        <fullName evidence="6">Huntingtin interacting protein 1</fullName>
    </recommendedName>
</protein>
<dbReference type="GO" id="GO:0007015">
    <property type="term" value="P:actin filament organization"/>
    <property type="evidence" value="ECO:0007669"/>
    <property type="project" value="TreeGrafter"/>
</dbReference>
<dbReference type="Pfam" id="PF07651">
    <property type="entry name" value="ANTH"/>
    <property type="match status" value="1"/>
</dbReference>
<gene>
    <name evidence="4" type="ORF">AFUS01_LOCUS34492</name>
</gene>
<dbReference type="InterPro" id="IPR013809">
    <property type="entry name" value="ENTH"/>
</dbReference>
<name>A0A8J2LLC5_9HEXA</name>
<dbReference type="GO" id="GO:0048268">
    <property type="term" value="P:clathrin coat assembly"/>
    <property type="evidence" value="ECO:0007669"/>
    <property type="project" value="TreeGrafter"/>
</dbReference>
<dbReference type="InterPro" id="IPR002558">
    <property type="entry name" value="ILWEQ_dom"/>
</dbReference>
<feature type="domain" description="I/LWEQ" evidence="3">
    <location>
        <begin position="981"/>
        <end position="1223"/>
    </location>
</feature>
<reference evidence="4" key="1">
    <citation type="submission" date="2021-06" db="EMBL/GenBank/DDBJ databases">
        <authorList>
            <person name="Hodson N. C."/>
            <person name="Mongue J. A."/>
            <person name="Jaron S. K."/>
        </authorList>
    </citation>
    <scope>NUCLEOTIDE SEQUENCE</scope>
</reference>
<dbReference type="PROSITE" id="PS50942">
    <property type="entry name" value="ENTH"/>
    <property type="match status" value="1"/>
</dbReference>
<feature type="coiled-coil region" evidence="1">
    <location>
        <begin position="439"/>
        <end position="505"/>
    </location>
</feature>
<dbReference type="GO" id="GO:0051015">
    <property type="term" value="F:actin filament binding"/>
    <property type="evidence" value="ECO:0007669"/>
    <property type="project" value="TreeGrafter"/>
</dbReference>
<dbReference type="GO" id="GO:0030136">
    <property type="term" value="C:clathrin-coated vesicle"/>
    <property type="evidence" value="ECO:0007669"/>
    <property type="project" value="TreeGrafter"/>
</dbReference>
<accession>A0A8J2LLC5</accession>
<dbReference type="AlphaFoldDB" id="A0A8J2LLC5"/>
<dbReference type="OrthoDB" id="8178130at2759"/>
<dbReference type="InterPro" id="IPR011417">
    <property type="entry name" value="ANTH_dom"/>
</dbReference>
<feature type="domain" description="ENTH" evidence="2">
    <location>
        <begin position="119"/>
        <end position="247"/>
    </location>
</feature>
<evidence type="ECO:0000313" key="4">
    <source>
        <dbReference type="EMBL" id="CAG7824330.1"/>
    </source>
</evidence>
<dbReference type="SMART" id="SM00273">
    <property type="entry name" value="ENTH"/>
    <property type="match status" value="1"/>
</dbReference>
<dbReference type="GO" id="GO:0030864">
    <property type="term" value="C:cortical actin cytoskeleton"/>
    <property type="evidence" value="ECO:0007669"/>
    <property type="project" value="TreeGrafter"/>
</dbReference>
<proteinExistence type="predicted"/>
<dbReference type="Proteomes" id="UP000708208">
    <property type="component" value="Unassembled WGS sequence"/>
</dbReference>
<feature type="coiled-coil region" evidence="1">
    <location>
        <begin position="990"/>
        <end position="1017"/>
    </location>
</feature>
<dbReference type="GO" id="GO:0080025">
    <property type="term" value="F:phosphatidylinositol-3,5-bisphosphate binding"/>
    <property type="evidence" value="ECO:0007669"/>
    <property type="project" value="TreeGrafter"/>
</dbReference>
<keyword evidence="1" id="KW-0175">Coiled coil</keyword>
<dbReference type="GO" id="GO:0043325">
    <property type="term" value="F:phosphatidylinositol-3,4-bisphosphate binding"/>
    <property type="evidence" value="ECO:0007669"/>
    <property type="project" value="TreeGrafter"/>
</dbReference>
<dbReference type="CDD" id="cd17006">
    <property type="entry name" value="ANTH_N_HIP1_like"/>
    <property type="match status" value="1"/>
</dbReference>
<dbReference type="Pfam" id="PF01608">
    <property type="entry name" value="I_LWEQ"/>
    <property type="match status" value="1"/>
</dbReference>
<dbReference type="SMART" id="SM00307">
    <property type="entry name" value="ILWEQ"/>
    <property type="match status" value="1"/>
</dbReference>
<dbReference type="PROSITE" id="PS50945">
    <property type="entry name" value="I_LWEQ"/>
    <property type="match status" value="1"/>
</dbReference>
<sequence>MHNSTFKFSVSTTQLTSAKIERSGFSSRNPPSTSSTYPILYIYQLYCFRVSFGMDTMIWVKLRFEDSEGIANLSGTIISKSVFLLRLKVIFRTLYHLISEIMSLPIPKFNTKKNSLEVERENFEKGQWTCLQKAINTQETAVKEKHVRSAIIGTYQERGATTFWDCILRLPLRENAIVCWKFCHVLHKVLREGHDHVLRDSQRFRPMLQEHGRFWSHLKTGYGSLIKIYCNLLHTKLNFHLRNNRIPGNLEMDDQQLIQCAGDSEDAFFQMSVEMFDYLDGILELQSEIFKTMDSSRCNSMTNAGQCRLKPLIPCIQDSMLLYDYATKILFRLHAKLSPDLLGGHRERFLKVFHGLQQFYAKTMSLQYFKNLIDIQQLPKNPPNFLIQSDLENYETRKVTVYSSERDMTDNHSDTTSDLVDLQDLNGSGSPDPSIMALVLEKERVIEDLRAEVERLKAELTRLQMEARNQIRQLQLERQELRAEIQEKNSKLTNLQDRVEELELHECKGPPEQVERLDRAEKHIKVVEEKFGKMKDVYTGLREEHIDLLRKKAVVDKELADIRRAVDNQSELGVLLEKVKQEKEETENEFIQKLTSKIEECEALNRSVDHLKTQIEEAKFEKEDTESELTKKLTSKSEECEALDRSVESLKSQIEKVKQEKDNAELELMKQLATKTDECESLDVSVNQLKSQIEQLETERVSFQTEVEGNLGEKTAECSQLYETITSLKSQIKTVESTKDELETGLNRELELKTAELETLASVKGDLEKSKESLAKELETLMARLQTIEKELSQSHNENKDNRDEIGILEGRITDNQKNMEADALRRYNELLDVSIDQNEAVIRKTLEDLENPTLIGGTGSLDHFILFCRAVLQNVVPTLQKCSMKNLADFNAIKDILEQLPIFTHHHSSLLLYGGATSKISADIQKGDEMLNDCKNLGHTILALMEAFRARKASDAVEAAFNDVYGKLHVLLETAQSMGRFLTPEADAADALDKELHSMEAAIEEASKKMEEMLSKSRASHTGVKLEVNEKLIDSCTALMNSIRLLVQTAKKLQSEIAAQGRGSASVKEFYKRNHQWTEGLISAAKSVGIGAKFLLESADKAVTNPGGNFEFLIASSQEIAASTIQLVVASQVRADRSSSNLSSLKQASTGVKTATAHVIATAKDCAQLIEESDDMDVTKLSPHMTKRLELETQAEVLRLESDLEKSRMKLAALRQHHYHNSDG</sequence>
<evidence type="ECO:0000256" key="1">
    <source>
        <dbReference type="SAM" id="Coils"/>
    </source>
</evidence>
<dbReference type="GO" id="GO:0032051">
    <property type="term" value="F:clathrin light chain binding"/>
    <property type="evidence" value="ECO:0007669"/>
    <property type="project" value="TreeGrafter"/>
</dbReference>
<dbReference type="InterPro" id="IPR030224">
    <property type="entry name" value="Sla2_fam"/>
</dbReference>
<feature type="coiled-coil region" evidence="1">
    <location>
        <begin position="569"/>
        <end position="706"/>
    </location>
</feature>